<dbReference type="OrthoDB" id="9788959at2"/>
<dbReference type="SUPFAM" id="SSF52402">
    <property type="entry name" value="Adenine nucleotide alpha hydrolases-like"/>
    <property type="match status" value="2"/>
</dbReference>
<organism evidence="3 4">
    <name type="scientific">Aquimarina algiphila</name>
    <dbReference type="NCBI Taxonomy" id="2047982"/>
    <lineage>
        <taxon>Bacteria</taxon>
        <taxon>Pseudomonadati</taxon>
        <taxon>Bacteroidota</taxon>
        <taxon>Flavobacteriia</taxon>
        <taxon>Flavobacteriales</taxon>
        <taxon>Flavobacteriaceae</taxon>
        <taxon>Aquimarina</taxon>
    </lineage>
</organism>
<reference evidence="3 4" key="1">
    <citation type="submission" date="2019-07" db="EMBL/GenBank/DDBJ databases">
        <title>The draft genome sequence of Aquimarina algiphila M91.</title>
        <authorList>
            <person name="Meng X."/>
        </authorList>
    </citation>
    <scope>NUCLEOTIDE SEQUENCE [LARGE SCALE GENOMIC DNA]</scope>
    <source>
        <strain evidence="3 4">M91</strain>
    </source>
</reference>
<dbReference type="PANTHER" id="PTHR46268:SF6">
    <property type="entry name" value="UNIVERSAL STRESS PROTEIN UP12"/>
    <property type="match status" value="1"/>
</dbReference>
<feature type="domain" description="UspA" evidence="2">
    <location>
        <begin position="1"/>
        <end position="143"/>
    </location>
</feature>
<comment type="caution">
    <text evidence="3">The sequence shown here is derived from an EMBL/GenBank/DDBJ whole genome shotgun (WGS) entry which is preliminary data.</text>
</comment>
<feature type="domain" description="UspA" evidence="2">
    <location>
        <begin position="226"/>
        <end position="274"/>
    </location>
</feature>
<dbReference type="Pfam" id="PF00582">
    <property type="entry name" value="Usp"/>
    <property type="match status" value="2"/>
</dbReference>
<comment type="similarity">
    <text evidence="1">Belongs to the universal stress protein A family.</text>
</comment>
<evidence type="ECO:0000256" key="1">
    <source>
        <dbReference type="ARBA" id="ARBA00008791"/>
    </source>
</evidence>
<proteinExistence type="inferred from homology"/>
<evidence type="ECO:0000259" key="2">
    <source>
        <dbReference type="Pfam" id="PF00582"/>
    </source>
</evidence>
<dbReference type="PRINTS" id="PR01438">
    <property type="entry name" value="UNVRSLSTRESS"/>
</dbReference>
<dbReference type="PANTHER" id="PTHR46268">
    <property type="entry name" value="STRESS RESPONSE PROTEIN NHAX"/>
    <property type="match status" value="1"/>
</dbReference>
<gene>
    <name evidence="3" type="ORF">FOF46_15890</name>
</gene>
<dbReference type="AlphaFoldDB" id="A0A554VIF0"/>
<dbReference type="Gene3D" id="3.40.50.620">
    <property type="entry name" value="HUPs"/>
    <property type="match status" value="2"/>
</dbReference>
<dbReference type="EMBL" id="VLNR01000033">
    <property type="protein sequence ID" value="TSE07429.1"/>
    <property type="molecule type" value="Genomic_DNA"/>
</dbReference>
<dbReference type="CDD" id="cd00293">
    <property type="entry name" value="USP-like"/>
    <property type="match status" value="1"/>
</dbReference>
<protein>
    <submittedName>
        <fullName evidence="3">Universal stress protein</fullName>
    </submittedName>
</protein>
<dbReference type="Proteomes" id="UP000318833">
    <property type="component" value="Unassembled WGS sequence"/>
</dbReference>
<keyword evidence="4" id="KW-1185">Reference proteome</keyword>
<evidence type="ECO:0000313" key="4">
    <source>
        <dbReference type="Proteomes" id="UP000318833"/>
    </source>
</evidence>
<accession>A0A554VIF0</accession>
<evidence type="ECO:0000313" key="3">
    <source>
        <dbReference type="EMBL" id="TSE07429.1"/>
    </source>
</evidence>
<sequence length="276" mass="30330">MKNILVPTDFSTQAESALKVAAQIAKKNGAKIYLLHILDLPIHLSDLMSSGASAAAPEAIFFMKQTHKKFEEVMEQEYLKDIEVIETVSFEDVLGGIIDSCEKNNVDIIIMGSHGSSGFEELFIGSNAEKVVRTSKQPVLVIKEDCDIFDVNDFVYATNFDDEDKPSLLAAHEFAKAIGAKLHLVWVNTANGFKTTYETEEKMNGMISNLPIDNYSLNIYNDITVEKGILNFAGSVNAGMIGISTHGRKGISHFINGSLGEDVVNHAKRPVLTFKI</sequence>
<dbReference type="InterPro" id="IPR006016">
    <property type="entry name" value="UspA"/>
</dbReference>
<name>A0A554VIF0_9FLAO</name>
<dbReference type="InterPro" id="IPR014729">
    <property type="entry name" value="Rossmann-like_a/b/a_fold"/>
</dbReference>
<dbReference type="InterPro" id="IPR006015">
    <property type="entry name" value="Universal_stress_UspA"/>
</dbReference>